<reference evidence="6 7" key="2">
    <citation type="submission" date="2018-11" db="EMBL/GenBank/DDBJ databases">
        <authorList>
            <consortium name="Pathogen Informatics"/>
        </authorList>
    </citation>
    <scope>NUCLEOTIDE SEQUENCE [LARGE SCALE GENOMIC DNA]</scope>
</reference>
<accession>A0A0M3K3H8</accession>
<evidence type="ECO:0000313" key="7">
    <source>
        <dbReference type="Proteomes" id="UP000267096"/>
    </source>
</evidence>
<reference evidence="8" key="1">
    <citation type="submission" date="2017-02" db="UniProtKB">
        <authorList>
            <consortium name="WormBaseParasite"/>
        </authorList>
    </citation>
    <scope>IDENTIFICATION</scope>
</reference>
<organism evidence="8">
    <name type="scientific">Anisakis simplex</name>
    <name type="common">Herring worm</name>
    <dbReference type="NCBI Taxonomy" id="6269"/>
    <lineage>
        <taxon>Eukaryota</taxon>
        <taxon>Metazoa</taxon>
        <taxon>Ecdysozoa</taxon>
        <taxon>Nematoda</taxon>
        <taxon>Chromadorea</taxon>
        <taxon>Rhabditida</taxon>
        <taxon>Spirurina</taxon>
        <taxon>Ascaridomorpha</taxon>
        <taxon>Ascaridoidea</taxon>
        <taxon>Anisakidae</taxon>
        <taxon>Anisakis</taxon>
        <taxon>Anisakis simplex complex</taxon>
    </lineage>
</organism>
<gene>
    <name evidence="6" type="ORF">ASIM_LOCUS14926</name>
</gene>
<feature type="compositionally biased region" description="Basic and acidic residues" evidence="4">
    <location>
        <begin position="1"/>
        <end position="18"/>
    </location>
</feature>
<dbReference type="InterPro" id="IPR007588">
    <property type="entry name" value="Znf_FLYWCH"/>
</dbReference>
<evidence type="ECO:0000256" key="3">
    <source>
        <dbReference type="ARBA" id="ARBA00022833"/>
    </source>
</evidence>
<keyword evidence="7" id="KW-1185">Reference proteome</keyword>
<evidence type="ECO:0000256" key="1">
    <source>
        <dbReference type="ARBA" id="ARBA00022723"/>
    </source>
</evidence>
<dbReference type="EMBL" id="UYRR01032004">
    <property type="protein sequence ID" value="VDK53703.1"/>
    <property type="molecule type" value="Genomic_DNA"/>
</dbReference>
<name>A0A0M3K3H8_ANISI</name>
<dbReference type="Gene3D" id="2.20.25.240">
    <property type="match status" value="1"/>
</dbReference>
<evidence type="ECO:0000313" key="6">
    <source>
        <dbReference type="EMBL" id="VDK53703.1"/>
    </source>
</evidence>
<keyword evidence="1" id="KW-0479">Metal-binding</keyword>
<dbReference type="GO" id="GO:0008270">
    <property type="term" value="F:zinc ion binding"/>
    <property type="evidence" value="ECO:0007669"/>
    <property type="project" value="UniProtKB-KW"/>
</dbReference>
<proteinExistence type="predicted"/>
<keyword evidence="3" id="KW-0862">Zinc</keyword>
<evidence type="ECO:0000313" key="8">
    <source>
        <dbReference type="WBParaSite" id="ASIM_0001551901-mRNA-1"/>
    </source>
</evidence>
<evidence type="ECO:0000256" key="2">
    <source>
        <dbReference type="ARBA" id="ARBA00022771"/>
    </source>
</evidence>
<feature type="domain" description="FLYWCH-type" evidence="5">
    <location>
        <begin position="63"/>
        <end position="112"/>
    </location>
</feature>
<keyword evidence="2" id="KW-0863">Zinc-finger</keyword>
<feature type="region of interest" description="Disordered" evidence="4">
    <location>
        <begin position="1"/>
        <end position="43"/>
    </location>
</feature>
<dbReference type="AlphaFoldDB" id="A0A0M3K3H8"/>
<sequence>MLRPPKRDLSRAGSERLADSLCSNGTNELSERSDQCSGSSESAKRVCPGTLSQLLTIDVELIGNKIIVNGYIYNRQKKAAHGWRWICVKRHDSCKGAAIIGDTVKESIPHNHPPDPADCEVVRIRYALRQRAATSKDATGVLLNDLLYNVSDEARRAIGNISSLKRFVRRCRTSCLPAPVKRTIVKEERRIGTKYMRRNVAVQVDLTEEVDKVDRGTQTRPRYDLMPTKVIYKFVTDEEADVDEIGEYFSL</sequence>
<protein>
    <submittedName>
        <fullName evidence="8">FLYWCH-type domain-containing protein</fullName>
    </submittedName>
</protein>
<evidence type="ECO:0000259" key="5">
    <source>
        <dbReference type="Pfam" id="PF04500"/>
    </source>
</evidence>
<dbReference type="Proteomes" id="UP000267096">
    <property type="component" value="Unassembled WGS sequence"/>
</dbReference>
<evidence type="ECO:0000256" key="4">
    <source>
        <dbReference type="SAM" id="MobiDB-lite"/>
    </source>
</evidence>
<dbReference type="WBParaSite" id="ASIM_0001551901-mRNA-1">
    <property type="protein sequence ID" value="ASIM_0001551901-mRNA-1"/>
    <property type="gene ID" value="ASIM_0001551901"/>
</dbReference>
<dbReference type="Pfam" id="PF04500">
    <property type="entry name" value="FLYWCH"/>
    <property type="match status" value="1"/>
</dbReference>